<reference evidence="1" key="1">
    <citation type="journal article" date="2021" name="New Phytol.">
        <title>Evolutionary innovations through gain and loss of genes in the ectomycorrhizal Boletales.</title>
        <authorList>
            <person name="Wu G."/>
            <person name="Miyauchi S."/>
            <person name="Morin E."/>
            <person name="Kuo A."/>
            <person name="Drula E."/>
            <person name="Varga T."/>
            <person name="Kohler A."/>
            <person name="Feng B."/>
            <person name="Cao Y."/>
            <person name="Lipzen A."/>
            <person name="Daum C."/>
            <person name="Hundley H."/>
            <person name="Pangilinan J."/>
            <person name="Johnson J."/>
            <person name="Barry K."/>
            <person name="LaButti K."/>
            <person name="Ng V."/>
            <person name="Ahrendt S."/>
            <person name="Min B."/>
            <person name="Choi I.G."/>
            <person name="Park H."/>
            <person name="Plett J.M."/>
            <person name="Magnuson J."/>
            <person name="Spatafora J.W."/>
            <person name="Nagy L.G."/>
            <person name="Henrissat B."/>
            <person name="Grigoriev I.V."/>
            <person name="Yang Z.L."/>
            <person name="Xu J."/>
            <person name="Martin F.M."/>
        </authorList>
    </citation>
    <scope>NUCLEOTIDE SEQUENCE</scope>
    <source>
        <strain evidence="1">KUC20120723A-06</strain>
    </source>
</reference>
<keyword evidence="2" id="KW-1185">Reference proteome</keyword>
<organism evidence="1 2">
    <name type="scientific">Leucogyrophana mollusca</name>
    <dbReference type="NCBI Taxonomy" id="85980"/>
    <lineage>
        <taxon>Eukaryota</taxon>
        <taxon>Fungi</taxon>
        <taxon>Dikarya</taxon>
        <taxon>Basidiomycota</taxon>
        <taxon>Agaricomycotina</taxon>
        <taxon>Agaricomycetes</taxon>
        <taxon>Agaricomycetidae</taxon>
        <taxon>Boletales</taxon>
        <taxon>Boletales incertae sedis</taxon>
        <taxon>Leucogyrophana</taxon>
    </lineage>
</organism>
<dbReference type="EMBL" id="MU266333">
    <property type="protein sequence ID" value="KAH7930288.1"/>
    <property type="molecule type" value="Genomic_DNA"/>
</dbReference>
<evidence type="ECO:0000313" key="1">
    <source>
        <dbReference type="EMBL" id="KAH7930288.1"/>
    </source>
</evidence>
<comment type="caution">
    <text evidence="1">The sequence shown here is derived from an EMBL/GenBank/DDBJ whole genome shotgun (WGS) entry which is preliminary data.</text>
</comment>
<evidence type="ECO:0000313" key="2">
    <source>
        <dbReference type="Proteomes" id="UP000790709"/>
    </source>
</evidence>
<proteinExistence type="predicted"/>
<gene>
    <name evidence="1" type="ORF">BV22DRAFT_1028512</name>
</gene>
<accession>A0ACB8BYF4</accession>
<dbReference type="Proteomes" id="UP000790709">
    <property type="component" value="Unassembled WGS sequence"/>
</dbReference>
<name>A0ACB8BYF4_9AGAM</name>
<sequence length="327" mass="36850">MSTPNAVPRVLGQYWLEETLGTGYSGVTFKAYHLKKRSSVALKVQRKRAANEHLIQERTAYRLLRTCKGIPALQASGTIGRWQYLAIDLLGPSLESLSQKIAKPAMDLRTVCCIAIQLISRLSTIHERGLLHRDIHPGNCLVGLPPNEGTVYLIDFAFSGRYKDPRTDEHIPYLQREQGPFVGNQWFTSKNVHCHLKEPARRDDMEAVAHTLIHLLTPGGLPWSIYGASEASAILDFVHTSKEHTLPEALCRGMPSEFKLFLQDCRQMKYTARPDYDHWTNAFRQLAQAHGFADIDRFIWPPPPLPLVSSEFAGGVEREGRSSIKGR</sequence>
<protein>
    <submittedName>
        <fullName evidence="1">Kinase-like protein</fullName>
    </submittedName>
</protein>